<keyword evidence="2" id="KW-1185">Reference proteome</keyword>
<dbReference type="Proteomes" id="UP000288168">
    <property type="component" value="Unassembled WGS sequence"/>
</dbReference>
<organism evidence="1 2">
    <name type="scientific">Fusarium duplospermum</name>
    <dbReference type="NCBI Taxonomy" id="1325734"/>
    <lineage>
        <taxon>Eukaryota</taxon>
        <taxon>Fungi</taxon>
        <taxon>Dikarya</taxon>
        <taxon>Ascomycota</taxon>
        <taxon>Pezizomycotina</taxon>
        <taxon>Sordariomycetes</taxon>
        <taxon>Hypocreomycetidae</taxon>
        <taxon>Hypocreales</taxon>
        <taxon>Nectriaceae</taxon>
        <taxon>Fusarium</taxon>
        <taxon>Fusarium solani species complex</taxon>
    </lineage>
</organism>
<evidence type="ECO:0000313" key="2">
    <source>
        <dbReference type="Proteomes" id="UP000288168"/>
    </source>
</evidence>
<proteinExistence type="predicted"/>
<dbReference type="EMBL" id="NKCI01000137">
    <property type="protein sequence ID" value="RSL52295.1"/>
    <property type="molecule type" value="Genomic_DNA"/>
</dbReference>
<evidence type="ECO:0000313" key="1">
    <source>
        <dbReference type="EMBL" id="RSL52295.1"/>
    </source>
</evidence>
<protein>
    <submittedName>
        <fullName evidence="1">Uncharacterized protein</fullName>
    </submittedName>
</protein>
<reference evidence="1 2" key="1">
    <citation type="submission" date="2017-06" db="EMBL/GenBank/DDBJ databases">
        <title>Comparative genomic analysis of Ambrosia Fusariam Clade fungi.</title>
        <authorList>
            <person name="Stajich J.E."/>
            <person name="Carrillo J."/>
            <person name="Kijimoto T."/>
            <person name="Eskalen A."/>
            <person name="O'Donnell K."/>
            <person name="Kasson M."/>
        </authorList>
    </citation>
    <scope>NUCLEOTIDE SEQUENCE [LARGE SCALE GENOMIC DNA]</scope>
    <source>
        <strain evidence="1 2">NRRL62584</strain>
    </source>
</reference>
<dbReference type="AlphaFoldDB" id="A0A428PH06"/>
<gene>
    <name evidence="1" type="ORF">CEP54_010984</name>
</gene>
<comment type="caution">
    <text evidence="1">The sequence shown here is derived from an EMBL/GenBank/DDBJ whole genome shotgun (WGS) entry which is preliminary data.</text>
</comment>
<sequence length="168" mass="18176">MAATSRILLSAKTSRYGGGSLSWSIITHGEPLMWWMSQFPSTGTGVPMVVVIYSCFDRSMFGLLALSRAGSLRALRHTTKRQIADEPGSCQMAFQGVDGRLGSVPNVLLDVSVSVEAPASSTVQGVRMWSVRMPRLHPEDPEEGTDGHATAHAMDNELLMLMNSQQPA</sequence>
<accession>A0A428PH06</accession>
<name>A0A428PH06_9HYPO</name>